<evidence type="ECO:0000259" key="1">
    <source>
        <dbReference type="PROSITE" id="PS50181"/>
    </source>
</evidence>
<dbReference type="SUPFAM" id="SSF81383">
    <property type="entry name" value="F-box domain"/>
    <property type="match status" value="1"/>
</dbReference>
<dbReference type="InterPro" id="IPR017451">
    <property type="entry name" value="F-box-assoc_interact_dom"/>
</dbReference>
<evidence type="ECO:0000313" key="3">
    <source>
        <dbReference type="Proteomes" id="UP001341840"/>
    </source>
</evidence>
<dbReference type="CDD" id="cd09917">
    <property type="entry name" value="F-box_SF"/>
    <property type="match status" value="1"/>
</dbReference>
<reference evidence="2 3" key="1">
    <citation type="journal article" date="2023" name="Plants (Basel)">
        <title>Bridging the Gap: Combining Genomics and Transcriptomics Approaches to Understand Stylosanthes scabra, an Orphan Legume from the Brazilian Caatinga.</title>
        <authorList>
            <person name="Ferreira-Neto J.R.C."/>
            <person name="da Silva M.D."/>
            <person name="Binneck E."/>
            <person name="de Melo N.F."/>
            <person name="da Silva R.H."/>
            <person name="de Melo A.L.T.M."/>
            <person name="Pandolfi V."/>
            <person name="Bustamante F.O."/>
            <person name="Brasileiro-Vidal A.C."/>
            <person name="Benko-Iseppon A.M."/>
        </authorList>
    </citation>
    <scope>NUCLEOTIDE SEQUENCE [LARGE SCALE GENOMIC DNA]</scope>
    <source>
        <tissue evidence="2">Leaves</tissue>
    </source>
</reference>
<evidence type="ECO:0000313" key="2">
    <source>
        <dbReference type="EMBL" id="MED6147017.1"/>
    </source>
</evidence>
<feature type="domain" description="F-box" evidence="1">
    <location>
        <begin position="8"/>
        <end position="54"/>
    </location>
</feature>
<dbReference type="NCBIfam" id="TIGR01640">
    <property type="entry name" value="F_box_assoc_1"/>
    <property type="match status" value="1"/>
</dbReference>
<dbReference type="Pfam" id="PF08268">
    <property type="entry name" value="FBA_3"/>
    <property type="match status" value="1"/>
</dbReference>
<gene>
    <name evidence="2" type="ORF">PIB30_040127</name>
</gene>
<dbReference type="EMBL" id="JASCZI010090836">
    <property type="protein sequence ID" value="MED6147017.1"/>
    <property type="molecule type" value="Genomic_DNA"/>
</dbReference>
<name>A0ABU6TEA2_9FABA</name>
<dbReference type="PANTHER" id="PTHR31672:SF13">
    <property type="entry name" value="F-BOX PROTEIN CPR30-LIKE"/>
    <property type="match status" value="1"/>
</dbReference>
<accession>A0ABU6TEA2</accession>
<protein>
    <recommendedName>
        <fullName evidence="1">F-box domain-containing protein</fullName>
    </recommendedName>
</protein>
<comment type="caution">
    <text evidence="2">The sequence shown here is derived from an EMBL/GenBank/DDBJ whole genome shotgun (WGS) entry which is preliminary data.</text>
</comment>
<dbReference type="InterPro" id="IPR001810">
    <property type="entry name" value="F-box_dom"/>
</dbReference>
<keyword evidence="3" id="KW-1185">Reference proteome</keyword>
<dbReference type="PANTHER" id="PTHR31672">
    <property type="entry name" value="BNACNNG10540D PROTEIN"/>
    <property type="match status" value="1"/>
</dbReference>
<proteinExistence type="predicted"/>
<dbReference type="InterPro" id="IPR050796">
    <property type="entry name" value="SCF_F-box_component"/>
</dbReference>
<dbReference type="InterPro" id="IPR013187">
    <property type="entry name" value="F-box-assoc_dom_typ3"/>
</dbReference>
<organism evidence="2 3">
    <name type="scientific">Stylosanthes scabra</name>
    <dbReference type="NCBI Taxonomy" id="79078"/>
    <lineage>
        <taxon>Eukaryota</taxon>
        <taxon>Viridiplantae</taxon>
        <taxon>Streptophyta</taxon>
        <taxon>Embryophyta</taxon>
        <taxon>Tracheophyta</taxon>
        <taxon>Spermatophyta</taxon>
        <taxon>Magnoliopsida</taxon>
        <taxon>eudicotyledons</taxon>
        <taxon>Gunneridae</taxon>
        <taxon>Pentapetalae</taxon>
        <taxon>rosids</taxon>
        <taxon>fabids</taxon>
        <taxon>Fabales</taxon>
        <taxon>Fabaceae</taxon>
        <taxon>Papilionoideae</taxon>
        <taxon>50 kb inversion clade</taxon>
        <taxon>dalbergioids sensu lato</taxon>
        <taxon>Dalbergieae</taxon>
        <taxon>Pterocarpus clade</taxon>
        <taxon>Stylosanthes</taxon>
    </lineage>
</organism>
<dbReference type="PROSITE" id="PS50181">
    <property type="entry name" value="FBOX"/>
    <property type="match status" value="1"/>
</dbReference>
<dbReference type="InterPro" id="IPR036047">
    <property type="entry name" value="F-box-like_dom_sf"/>
</dbReference>
<sequence length="382" mass="44546">MSDVSPKKLTIPDLPDEICLEIFKCCDTKTIFKVKATSYYWKETLSSYEFASEVSKKWLTKGCSIVSHYGFTNKPNSSSDWAMNMDAIYGEAHKINLPMVIGEQGSFRIVGIENGIFCFRYSIEGEISYLLAWNPADRSTKVIPDPPKHFCKRCSFLYTFGYFPDSVHYGIIHLFKKKPSHKTWSLTMYSSLEQNWGPTLTCPNYVRNLDPNYVSLDGVIYWMKWREDGDKSPPYIVSFSMLNFNFRQIIILDEVSTNYLGLLIHAGKLCVGATNYDQETYLSNIWEITNIEESPVWNKLFTYNGHGNPYLPAIFIDDDIIQVLERYYQIPEEPTMKFTIFHITRLKPMEQLRYSLKWIEYDDFVRLRSFFTYFESAFPVAG</sequence>
<dbReference type="Pfam" id="PF12937">
    <property type="entry name" value="F-box-like"/>
    <property type="match status" value="1"/>
</dbReference>
<dbReference type="Proteomes" id="UP001341840">
    <property type="component" value="Unassembled WGS sequence"/>
</dbReference>